<keyword evidence="6" id="KW-0720">Serine protease</keyword>
<dbReference type="EMBL" id="PSQE01000007">
    <property type="protein sequence ID" value="RHN49018.1"/>
    <property type="molecule type" value="Genomic_DNA"/>
</dbReference>
<comment type="similarity">
    <text evidence="9">Belongs to the peptidase S9D family.</text>
</comment>
<protein>
    <recommendedName>
        <fullName evidence="10">Probable glutamyl endopeptidase, chloroplastic</fullName>
    </recommendedName>
</protein>
<dbReference type="GO" id="GO:0008236">
    <property type="term" value="F:serine-type peptidase activity"/>
    <property type="evidence" value="ECO:0007669"/>
    <property type="project" value="UniProtKB-KW"/>
</dbReference>
<dbReference type="Gene3D" id="3.40.50.1820">
    <property type="entry name" value="alpha/beta hydrolase"/>
    <property type="match status" value="1"/>
</dbReference>
<dbReference type="SUPFAM" id="SSF53474">
    <property type="entry name" value="alpha/beta-Hydrolases"/>
    <property type="match status" value="1"/>
</dbReference>
<keyword evidence="5 12" id="KW-0378">Hydrolase</keyword>
<dbReference type="GO" id="GO:0006508">
    <property type="term" value="P:proteolysis"/>
    <property type="evidence" value="ECO:0007669"/>
    <property type="project" value="UniProtKB-KW"/>
</dbReference>
<dbReference type="Proteomes" id="UP000265566">
    <property type="component" value="Chromosome 7"/>
</dbReference>
<dbReference type="Pfam" id="PF00326">
    <property type="entry name" value="Peptidase_S9"/>
    <property type="match status" value="1"/>
</dbReference>
<dbReference type="AlphaFoldDB" id="A0A396H8B4"/>
<dbReference type="SUPFAM" id="SSF82171">
    <property type="entry name" value="DPP6 N-terminal domain-like"/>
    <property type="match status" value="1"/>
</dbReference>
<organism evidence="12">
    <name type="scientific">Medicago truncatula</name>
    <name type="common">Barrel medic</name>
    <name type="synonym">Medicago tribuloides</name>
    <dbReference type="NCBI Taxonomy" id="3880"/>
    <lineage>
        <taxon>Eukaryota</taxon>
        <taxon>Viridiplantae</taxon>
        <taxon>Streptophyta</taxon>
        <taxon>Embryophyta</taxon>
        <taxon>Tracheophyta</taxon>
        <taxon>Spermatophyta</taxon>
        <taxon>Magnoliopsida</taxon>
        <taxon>eudicotyledons</taxon>
        <taxon>Gunneridae</taxon>
        <taxon>Pentapetalae</taxon>
        <taxon>rosids</taxon>
        <taxon>fabids</taxon>
        <taxon>Fabales</taxon>
        <taxon>Fabaceae</taxon>
        <taxon>Papilionoideae</taxon>
        <taxon>50 kb inversion clade</taxon>
        <taxon>NPAAA clade</taxon>
        <taxon>Hologalegina</taxon>
        <taxon>IRL clade</taxon>
        <taxon>Trifolieae</taxon>
        <taxon>Medicago</taxon>
    </lineage>
</organism>
<evidence type="ECO:0000256" key="3">
    <source>
        <dbReference type="ARBA" id="ARBA00022640"/>
    </source>
</evidence>
<evidence type="ECO:0000256" key="7">
    <source>
        <dbReference type="ARBA" id="ARBA00022946"/>
    </source>
</evidence>
<proteinExistence type="inferred from homology"/>
<dbReference type="FunFam" id="3.40.50.1820:FF:000049">
    <property type="entry name" value="probable glutamyl endopeptidase, chloroplastic"/>
    <property type="match status" value="1"/>
</dbReference>
<accession>A0A396H8B4</accession>
<evidence type="ECO:0000313" key="12">
    <source>
        <dbReference type="EMBL" id="RHN49018.1"/>
    </source>
</evidence>
<comment type="caution">
    <text evidence="12">The sequence shown here is derived from an EMBL/GenBank/DDBJ whole genome shotgun (WGS) entry which is preliminary data.</text>
</comment>
<keyword evidence="7" id="KW-0809">Transit peptide</keyword>
<evidence type="ECO:0000259" key="11">
    <source>
        <dbReference type="Pfam" id="PF00326"/>
    </source>
</evidence>
<reference evidence="12" key="1">
    <citation type="journal article" date="2018" name="Nat. Plants">
        <title>Whole-genome landscape of Medicago truncatula symbiotic genes.</title>
        <authorList>
            <person name="Pecrix Y."/>
            <person name="Gamas P."/>
            <person name="Carrere S."/>
        </authorList>
    </citation>
    <scope>NUCLEOTIDE SEQUENCE</scope>
    <source>
        <tissue evidence="12">Leaves</tissue>
    </source>
</reference>
<gene>
    <name evidence="12" type="ORF">MtrunA17_Chr7g0269971</name>
</gene>
<dbReference type="Gramene" id="rna43797">
    <property type="protein sequence ID" value="RHN49018.1"/>
    <property type="gene ID" value="gene43797"/>
</dbReference>
<keyword evidence="2" id="KW-0150">Chloroplast</keyword>
<evidence type="ECO:0000256" key="6">
    <source>
        <dbReference type="ARBA" id="ARBA00022825"/>
    </source>
</evidence>
<evidence type="ECO:0000256" key="8">
    <source>
        <dbReference type="ARBA" id="ARBA00054431"/>
    </source>
</evidence>
<evidence type="ECO:0000256" key="9">
    <source>
        <dbReference type="ARBA" id="ARBA00060950"/>
    </source>
</evidence>
<evidence type="ECO:0000256" key="4">
    <source>
        <dbReference type="ARBA" id="ARBA00022670"/>
    </source>
</evidence>
<name>A0A396H8B4_MEDTR</name>
<sequence length="965" mass="107210">MMRIHKLYHRHRFTLSFSSPLSFPSSPSLLPLAPPRFLTLRRRTAANFASMSTSRFRHIVPLAAVSTEDGAGGAVNGSVSSSSTADTYYDYEDDLALGVGYCVPPPEIRDIVDAPPVPALSFSPFRDKIIFLKRRALPPLTDLARPEEKLAGLRIDGYCNSRSRMSFYTGLGIHEILPDGTLGPEVEIHGFPEGAKINFVTWSPDARHLSFSIRVNEEDSNTSKLSVWVADVETGKARPLFQSPDVYLNAVFENYVWVDNSTLLVCTIPSTRGAPPKKPLVPGGPKIQSNEQKNIIQVRTFQDLLKDEYDEDLFDYYATSQLVLASLDGTTKDFGPPAIYTSLDPSPDEKYIMIDSMHRPYSFIVPCGRFPKKVELWSADGKFVREICDLPLAEDIPITSNSVRKGMRSINWRADKPSTLYWVETQDGGDAKVEVSPRDIIYSQPAEALEGEQPVILHKLDLRYGGISWCDDSLAFVYESWYKTRRIKTWVVSPGSEDVTPRILFDRSSEDVYSDPGSPMLRRTQAGTYIIAKIKKGGDEGRYIILNGSGATPEGNVPFLDLFDINTGSKERIWESDKEKYFETVVALMSDQEEGDLQLDRLKILASKESKTENTQYNFISWPDKKIVQVTNFPHPYPQLASLQKEMIRYKRKDGVQLTATLYLPPGYNPSTDGPLPCLVWSYPGEFKSKDAASQVRGSPNEFAGIGSTSALLWLAKRFAILSGPTIPIIGEGEVEANDSYVEQLVASAEAAVEEVIRRGVAHPKKIAVGGHSYGAFMTANLLAHAPHLFCCGIARSGAYNRTLTPFGFQNEDRTLWEATNTYVEMSPFMSANKIKKPILLIHGEEDNNSGTLTMQSDRFFNALKGHGALSRLVILPYESHGYSARESIMHVLWETGRWLHKYCVSNTSDAGEDHDTGTVKENISKGIADAESKVVAASGGGSKEACDLEHEESHSLPRSSLKFL</sequence>
<comment type="subcellular location">
    <subcellularLocation>
        <location evidence="1">Plastid</location>
        <location evidence="1">Chloroplast stroma</location>
    </subcellularLocation>
</comment>
<dbReference type="InterPro" id="IPR001375">
    <property type="entry name" value="Peptidase_S9_cat"/>
</dbReference>
<evidence type="ECO:0000256" key="10">
    <source>
        <dbReference type="ARBA" id="ARBA00073000"/>
    </source>
</evidence>
<dbReference type="GO" id="GO:0009570">
    <property type="term" value="C:chloroplast stroma"/>
    <property type="evidence" value="ECO:0007669"/>
    <property type="project" value="UniProtKB-SubCell"/>
</dbReference>
<keyword evidence="4" id="KW-0645">Protease</keyword>
<comment type="function">
    <text evidence="8">Serine-type protease active in vitro against the LHCII N-terminal. Cleaves its substrate on the carboxy-side of Glu residues.</text>
</comment>
<evidence type="ECO:0000256" key="2">
    <source>
        <dbReference type="ARBA" id="ARBA00022528"/>
    </source>
</evidence>
<feature type="domain" description="Peptidase S9 prolyl oligopeptidase catalytic" evidence="11">
    <location>
        <begin position="751"/>
        <end position="903"/>
    </location>
</feature>
<evidence type="ECO:0000256" key="5">
    <source>
        <dbReference type="ARBA" id="ARBA00022801"/>
    </source>
</evidence>
<dbReference type="PANTHER" id="PTHR42776:SF28">
    <property type="entry name" value="GLUTAMYL ENDOPEPTIDASE, CHLOROPLASTIC-RELATED"/>
    <property type="match status" value="1"/>
</dbReference>
<keyword evidence="3" id="KW-0934">Plastid</keyword>
<evidence type="ECO:0000256" key="1">
    <source>
        <dbReference type="ARBA" id="ARBA00004470"/>
    </source>
</evidence>
<dbReference type="InterPro" id="IPR029058">
    <property type="entry name" value="AB_hydrolase_fold"/>
</dbReference>
<dbReference type="PANTHER" id="PTHR42776">
    <property type="entry name" value="SERINE PEPTIDASE S9 FAMILY MEMBER"/>
    <property type="match status" value="1"/>
</dbReference>